<evidence type="ECO:0000256" key="5">
    <source>
        <dbReference type="ARBA" id="ARBA00022490"/>
    </source>
</evidence>
<dbReference type="Proteomes" id="UP000319627">
    <property type="component" value="Unassembled WGS sequence"/>
</dbReference>
<comment type="similarity">
    <text evidence="3 9">Belongs to the class I-like SAM-binding methyltransferase superfamily. TPMT family.</text>
</comment>
<evidence type="ECO:0000256" key="7">
    <source>
        <dbReference type="ARBA" id="ARBA00022679"/>
    </source>
</evidence>
<comment type="catalytic activity">
    <reaction evidence="1 9">
        <text>S-adenosyl-L-methionine + a thiopurine = S-adenosyl-L-homocysteine + a thiopurine S-methylether.</text>
        <dbReference type="EC" id="2.1.1.67"/>
    </reaction>
</comment>
<protein>
    <recommendedName>
        <fullName evidence="4 9">Thiopurine S-methyltransferase</fullName>
        <ecNumber evidence="4 9">2.1.1.67</ecNumber>
    </recommendedName>
    <alternativeName>
        <fullName evidence="9">Thiopurine methyltransferase</fullName>
    </alternativeName>
</protein>
<evidence type="ECO:0000256" key="1">
    <source>
        <dbReference type="ARBA" id="ARBA00000903"/>
    </source>
</evidence>
<feature type="binding site" evidence="9">
    <location>
        <position position="127"/>
    </location>
    <ligand>
        <name>S-adenosyl-L-methionine</name>
        <dbReference type="ChEBI" id="CHEBI:59789"/>
    </ligand>
</feature>
<reference evidence="10 11" key="1">
    <citation type="submission" date="2019-07" db="EMBL/GenBank/DDBJ databases">
        <title>Genomic Encyclopedia of Type Strains, Phase I: the one thousand microbial genomes (KMG-I) project.</title>
        <authorList>
            <person name="Kyrpides N."/>
        </authorList>
    </citation>
    <scope>NUCLEOTIDE SEQUENCE [LARGE SCALE GENOMIC DNA]</scope>
    <source>
        <strain evidence="10 11">DSM 375</strain>
    </source>
</reference>
<gene>
    <name evidence="9" type="primary">tpm</name>
    <name evidence="10" type="ORF">LX59_01966</name>
</gene>
<dbReference type="FunFam" id="3.40.50.150:FF:000101">
    <property type="entry name" value="Thiopurine S-methyltransferase"/>
    <property type="match status" value="1"/>
</dbReference>
<keyword evidence="7 9" id="KW-0808">Transferase</keyword>
<dbReference type="PANTHER" id="PTHR10259">
    <property type="entry name" value="THIOPURINE S-METHYLTRANSFERASE"/>
    <property type="match status" value="1"/>
</dbReference>
<dbReference type="AlphaFoldDB" id="A0A562I2U7"/>
<comment type="caution">
    <text evidence="10">The sequence shown here is derived from an EMBL/GenBank/DDBJ whole genome shotgun (WGS) entry which is preliminary data.</text>
</comment>
<dbReference type="OrthoDB" id="9778208at2"/>
<proteinExistence type="inferred from homology"/>
<dbReference type="GO" id="GO:0032259">
    <property type="term" value="P:methylation"/>
    <property type="evidence" value="ECO:0007669"/>
    <property type="project" value="UniProtKB-KW"/>
</dbReference>
<keyword evidence="11" id="KW-1185">Reference proteome</keyword>
<keyword evidence="8 9" id="KW-0949">S-adenosyl-L-methionine</keyword>
<name>A0A562I2U7_9GAMM</name>
<evidence type="ECO:0000256" key="9">
    <source>
        <dbReference type="HAMAP-Rule" id="MF_00812"/>
    </source>
</evidence>
<evidence type="ECO:0000313" key="10">
    <source>
        <dbReference type="EMBL" id="TWH65024.1"/>
    </source>
</evidence>
<dbReference type="PANTHER" id="PTHR10259:SF11">
    <property type="entry name" value="THIOPURINE S-METHYLTRANSFERASE"/>
    <property type="match status" value="1"/>
</dbReference>
<dbReference type="EC" id="2.1.1.67" evidence="4 9"/>
<feature type="binding site" evidence="9">
    <location>
        <position position="70"/>
    </location>
    <ligand>
        <name>S-adenosyl-L-methionine</name>
        <dbReference type="ChEBI" id="CHEBI:59789"/>
    </ligand>
</feature>
<keyword evidence="5 9" id="KW-0963">Cytoplasm</keyword>
<dbReference type="GO" id="GO:0008119">
    <property type="term" value="F:thiopurine S-methyltransferase activity"/>
    <property type="evidence" value="ECO:0007669"/>
    <property type="project" value="UniProtKB-UniRule"/>
</dbReference>
<dbReference type="InterPro" id="IPR022474">
    <property type="entry name" value="Thiopur_S-MeTfrase_Se/Te_detox"/>
</dbReference>
<dbReference type="PROSITE" id="PS51585">
    <property type="entry name" value="SAM_MT_TPMT"/>
    <property type="match status" value="1"/>
</dbReference>
<dbReference type="EMBL" id="VLKG01000006">
    <property type="protein sequence ID" value="TWH65024.1"/>
    <property type="molecule type" value="Genomic_DNA"/>
</dbReference>
<dbReference type="RefSeq" id="WP_144571667.1">
    <property type="nucleotide sequence ID" value="NZ_VLKG01000006.1"/>
</dbReference>
<evidence type="ECO:0000256" key="4">
    <source>
        <dbReference type="ARBA" id="ARBA00011905"/>
    </source>
</evidence>
<evidence type="ECO:0000256" key="8">
    <source>
        <dbReference type="ARBA" id="ARBA00022691"/>
    </source>
</evidence>
<accession>A0A562I2U7</accession>
<dbReference type="Gene3D" id="3.40.50.150">
    <property type="entry name" value="Vaccinia Virus protein VP39"/>
    <property type="match status" value="1"/>
</dbReference>
<dbReference type="HAMAP" id="MF_00812">
    <property type="entry name" value="Thiopur_methtran"/>
    <property type="match status" value="1"/>
</dbReference>
<dbReference type="SUPFAM" id="SSF53335">
    <property type="entry name" value="S-adenosyl-L-methionine-dependent methyltransferases"/>
    <property type="match status" value="1"/>
</dbReference>
<dbReference type="InterPro" id="IPR029063">
    <property type="entry name" value="SAM-dependent_MTases_sf"/>
</dbReference>
<sequence>MYEDFWHRRWSRNEIAFHQQQVNPYLQRYVARLQMQGLDAASRRVFVPLCGKTLDMLWLAEQGFSVLGVELSEAAVQAFFAEHQLQPQIRQHKEFISYKAGTVEIWCGDFFQLEAADLSDCGLVYDRAALIALPEAMRQDYVAHLSACLPASCRGLLISLEYPQEQMAGPPFSVSELEVQKLFQPFQWHLELLERPDVSSQHPRFHTHQLDFLHEPVYWLCRS</sequence>
<evidence type="ECO:0000256" key="6">
    <source>
        <dbReference type="ARBA" id="ARBA00022603"/>
    </source>
</evidence>
<keyword evidence="6 9" id="KW-0489">Methyltransferase</keyword>
<evidence type="ECO:0000313" key="11">
    <source>
        <dbReference type="Proteomes" id="UP000319627"/>
    </source>
</evidence>
<organism evidence="10 11">
    <name type="scientific">Azomonas agilis</name>
    <dbReference type="NCBI Taxonomy" id="116849"/>
    <lineage>
        <taxon>Bacteria</taxon>
        <taxon>Pseudomonadati</taxon>
        <taxon>Pseudomonadota</taxon>
        <taxon>Gammaproteobacteria</taxon>
        <taxon>Pseudomonadales</taxon>
        <taxon>Pseudomonadaceae</taxon>
        <taxon>Azomonas</taxon>
    </lineage>
</organism>
<dbReference type="PIRSF" id="PIRSF023956">
    <property type="entry name" value="Thiopurine_S-methyltransferase"/>
    <property type="match status" value="1"/>
</dbReference>
<evidence type="ECO:0000256" key="3">
    <source>
        <dbReference type="ARBA" id="ARBA00008145"/>
    </source>
</evidence>
<evidence type="ECO:0000256" key="2">
    <source>
        <dbReference type="ARBA" id="ARBA00004496"/>
    </source>
</evidence>
<comment type="subcellular location">
    <subcellularLocation>
        <location evidence="2 9">Cytoplasm</location>
    </subcellularLocation>
</comment>
<dbReference type="NCBIfam" id="NF009732">
    <property type="entry name" value="PRK13255.1"/>
    <property type="match status" value="1"/>
</dbReference>
<dbReference type="GO" id="GO:0010038">
    <property type="term" value="P:response to metal ion"/>
    <property type="evidence" value="ECO:0007669"/>
    <property type="project" value="InterPro"/>
</dbReference>
<dbReference type="Pfam" id="PF05724">
    <property type="entry name" value="TPMT"/>
    <property type="match status" value="1"/>
</dbReference>
<dbReference type="InterPro" id="IPR025835">
    <property type="entry name" value="Thiopurine_S-MeTrfase"/>
</dbReference>
<feature type="binding site" evidence="9">
    <location>
        <position position="49"/>
    </location>
    <ligand>
        <name>S-adenosyl-L-methionine</name>
        <dbReference type="ChEBI" id="CHEBI:59789"/>
    </ligand>
</feature>
<feature type="binding site" evidence="9">
    <location>
        <position position="10"/>
    </location>
    <ligand>
        <name>S-adenosyl-L-methionine</name>
        <dbReference type="ChEBI" id="CHEBI:59789"/>
    </ligand>
</feature>
<dbReference type="InterPro" id="IPR008854">
    <property type="entry name" value="TPMT"/>
</dbReference>
<dbReference type="NCBIfam" id="TIGR03840">
    <property type="entry name" value="TMPT_Se_Te"/>
    <property type="match status" value="1"/>
</dbReference>
<dbReference type="GO" id="GO:0005737">
    <property type="term" value="C:cytoplasm"/>
    <property type="evidence" value="ECO:0007669"/>
    <property type="project" value="UniProtKB-SubCell"/>
</dbReference>